<feature type="domain" description="Ig-like" evidence="3">
    <location>
        <begin position="217"/>
        <end position="275"/>
    </location>
</feature>
<dbReference type="InterPro" id="IPR013098">
    <property type="entry name" value="Ig_I-set"/>
</dbReference>
<comment type="caution">
    <text evidence="4">The sequence shown here is derived from an EMBL/GenBank/DDBJ whole genome shotgun (WGS) entry which is preliminary data.</text>
</comment>
<dbReference type="SMART" id="SM00034">
    <property type="entry name" value="CLECT"/>
    <property type="match status" value="1"/>
</dbReference>
<keyword evidence="1" id="KW-0472">Membrane</keyword>
<dbReference type="InterPro" id="IPR001304">
    <property type="entry name" value="C-type_lectin-like"/>
</dbReference>
<evidence type="ECO:0008006" key="6">
    <source>
        <dbReference type="Google" id="ProtNLM"/>
    </source>
</evidence>
<keyword evidence="1" id="KW-1133">Transmembrane helix</keyword>
<dbReference type="Gene3D" id="2.60.40.10">
    <property type="entry name" value="Immunoglobulins"/>
    <property type="match status" value="1"/>
</dbReference>
<dbReference type="SUPFAM" id="SSF48726">
    <property type="entry name" value="Immunoglobulin"/>
    <property type="match status" value="1"/>
</dbReference>
<reference evidence="4 5" key="1">
    <citation type="journal article" date="2023" name="Mol. Biol. Evol.">
        <title>Genomics of Secondarily Temperate Adaptation in the Only Non-Antarctic Icefish.</title>
        <authorList>
            <person name="Rivera-Colon A.G."/>
            <person name="Rayamajhi N."/>
            <person name="Minhas B.F."/>
            <person name="Madrigal G."/>
            <person name="Bilyk K.T."/>
            <person name="Yoon V."/>
            <person name="Hune M."/>
            <person name="Gregory S."/>
            <person name="Cheng C.H.C."/>
            <person name="Catchen J.M."/>
        </authorList>
    </citation>
    <scope>NUCLEOTIDE SEQUENCE [LARGE SCALE GENOMIC DNA]</scope>
    <source>
        <strain evidence="4">JC2023a</strain>
    </source>
</reference>
<dbReference type="InterPro" id="IPR050111">
    <property type="entry name" value="C-type_lectin/snaclec_domain"/>
</dbReference>
<proteinExistence type="predicted"/>
<keyword evidence="5" id="KW-1185">Reference proteome</keyword>
<dbReference type="InterPro" id="IPR036179">
    <property type="entry name" value="Ig-like_dom_sf"/>
</dbReference>
<feature type="transmembrane region" description="Helical" evidence="1">
    <location>
        <begin position="310"/>
        <end position="335"/>
    </location>
</feature>
<dbReference type="AlphaFoldDB" id="A0AAN8C1P6"/>
<dbReference type="InterPro" id="IPR016186">
    <property type="entry name" value="C-type_lectin-like/link_sf"/>
</dbReference>
<keyword evidence="1" id="KW-0812">Transmembrane</keyword>
<dbReference type="PROSITE" id="PS50835">
    <property type="entry name" value="IG_LIKE"/>
    <property type="match status" value="1"/>
</dbReference>
<dbReference type="InterPro" id="IPR016187">
    <property type="entry name" value="CTDL_fold"/>
</dbReference>
<dbReference type="CDD" id="cd00096">
    <property type="entry name" value="Ig"/>
    <property type="match status" value="1"/>
</dbReference>
<sequence>MSLAISNDDQVYVYSVERRYIKNPNPSTTITTPAAAASATSSDHHSKMESGVYCIVLLCLTSALWTEADATTRSADCRGSCPPGWTQLGSRCFIFKNQELNWAHAERDCIGLGGNLASFQSYTELNFVIKLVRTATGQNRIFWAGGNNAVLDGVWLWSDGSKFSPIGWGRRKPNNSRGKRHCMVVNYRASAYKKASNRSCLSKLPFQQIDQHKCGILRWPSKDTSTPTFFKFNRSVHYDQDYSLLISAVTPADSGTYECEVGAKVGGQNKKVEVKLDVSACVTPAVPTPVTPVPITTSDLCRLQVQELPVLWSAVVYGTVGLAKIVLSIIIVLIIRCVQITSSKRRQQKW</sequence>
<dbReference type="Pfam" id="PF07679">
    <property type="entry name" value="I-set"/>
    <property type="match status" value="1"/>
</dbReference>
<evidence type="ECO:0000313" key="5">
    <source>
        <dbReference type="Proteomes" id="UP001335648"/>
    </source>
</evidence>
<protein>
    <recommendedName>
        <fullName evidence="6">C-type lectin domain-containing protein</fullName>
    </recommendedName>
</protein>
<gene>
    <name evidence="4" type="ORF">CesoFtcFv8_012017</name>
</gene>
<evidence type="ECO:0000256" key="1">
    <source>
        <dbReference type="SAM" id="Phobius"/>
    </source>
</evidence>
<dbReference type="Gene3D" id="3.10.100.10">
    <property type="entry name" value="Mannose-Binding Protein A, subunit A"/>
    <property type="match status" value="1"/>
</dbReference>
<dbReference type="EMBL" id="JAULUE010002054">
    <property type="protein sequence ID" value="KAK5895424.1"/>
    <property type="molecule type" value="Genomic_DNA"/>
</dbReference>
<evidence type="ECO:0000313" key="4">
    <source>
        <dbReference type="EMBL" id="KAK5895424.1"/>
    </source>
</evidence>
<organism evidence="4 5">
    <name type="scientific">Champsocephalus esox</name>
    <name type="common">pike icefish</name>
    <dbReference type="NCBI Taxonomy" id="159716"/>
    <lineage>
        <taxon>Eukaryota</taxon>
        <taxon>Metazoa</taxon>
        <taxon>Chordata</taxon>
        <taxon>Craniata</taxon>
        <taxon>Vertebrata</taxon>
        <taxon>Euteleostomi</taxon>
        <taxon>Actinopterygii</taxon>
        <taxon>Neopterygii</taxon>
        <taxon>Teleostei</taxon>
        <taxon>Neoteleostei</taxon>
        <taxon>Acanthomorphata</taxon>
        <taxon>Eupercaria</taxon>
        <taxon>Perciformes</taxon>
        <taxon>Notothenioidei</taxon>
        <taxon>Channichthyidae</taxon>
        <taxon>Champsocephalus</taxon>
    </lineage>
</organism>
<dbReference type="Pfam" id="PF00059">
    <property type="entry name" value="Lectin_C"/>
    <property type="match status" value="1"/>
</dbReference>
<dbReference type="SUPFAM" id="SSF56436">
    <property type="entry name" value="C-type lectin-like"/>
    <property type="match status" value="1"/>
</dbReference>
<evidence type="ECO:0000259" key="3">
    <source>
        <dbReference type="PROSITE" id="PS50835"/>
    </source>
</evidence>
<feature type="domain" description="C-type lectin" evidence="2">
    <location>
        <begin position="88"/>
        <end position="206"/>
    </location>
</feature>
<name>A0AAN8C1P6_9TELE</name>
<accession>A0AAN8C1P6</accession>
<dbReference type="PANTHER" id="PTHR22803">
    <property type="entry name" value="MANNOSE, PHOSPHOLIPASE, LECTIN RECEPTOR RELATED"/>
    <property type="match status" value="1"/>
</dbReference>
<evidence type="ECO:0000259" key="2">
    <source>
        <dbReference type="PROSITE" id="PS50041"/>
    </source>
</evidence>
<dbReference type="Proteomes" id="UP001335648">
    <property type="component" value="Unassembled WGS sequence"/>
</dbReference>
<dbReference type="PROSITE" id="PS50041">
    <property type="entry name" value="C_TYPE_LECTIN_2"/>
    <property type="match status" value="1"/>
</dbReference>
<dbReference type="InterPro" id="IPR013783">
    <property type="entry name" value="Ig-like_fold"/>
</dbReference>
<dbReference type="InterPro" id="IPR007110">
    <property type="entry name" value="Ig-like_dom"/>
</dbReference>